<keyword evidence="1" id="KW-0732">Signal</keyword>
<dbReference type="Proteomes" id="UP000318422">
    <property type="component" value="Unassembled WGS sequence"/>
</dbReference>
<keyword evidence="4" id="KW-1185">Reference proteome</keyword>
<reference evidence="3 4" key="1">
    <citation type="submission" date="2019-06" db="EMBL/GenBank/DDBJ databases">
        <title>Whole genome shotgun sequence of Zoogloea ramigera NBRC 15342.</title>
        <authorList>
            <person name="Hosoyama A."/>
            <person name="Uohara A."/>
            <person name="Ohji S."/>
            <person name="Ichikawa N."/>
        </authorList>
    </citation>
    <scope>NUCLEOTIDE SEQUENCE [LARGE SCALE GENOMIC DNA]</scope>
    <source>
        <strain evidence="3 4">NBRC 15342</strain>
    </source>
</reference>
<proteinExistence type="predicted"/>
<organism evidence="3 4">
    <name type="scientific">Zoogloea ramigera</name>
    <dbReference type="NCBI Taxonomy" id="350"/>
    <lineage>
        <taxon>Bacteria</taxon>
        <taxon>Pseudomonadati</taxon>
        <taxon>Pseudomonadota</taxon>
        <taxon>Betaproteobacteria</taxon>
        <taxon>Rhodocyclales</taxon>
        <taxon>Zoogloeaceae</taxon>
        <taxon>Zoogloea</taxon>
    </lineage>
</organism>
<evidence type="ECO:0000313" key="4">
    <source>
        <dbReference type="Proteomes" id="UP000318422"/>
    </source>
</evidence>
<feature type="chain" id="PRO_5021494259" description="FlgO domain-containing protein" evidence="1">
    <location>
        <begin position="20"/>
        <end position="207"/>
    </location>
</feature>
<dbReference type="RefSeq" id="WP_141350379.1">
    <property type="nucleotide sequence ID" value="NZ_BJNV01000014.1"/>
</dbReference>
<dbReference type="Gene3D" id="3.40.50.10610">
    <property type="entry name" value="ABC-type transport auxiliary lipoprotein component"/>
    <property type="match status" value="1"/>
</dbReference>
<evidence type="ECO:0000313" key="3">
    <source>
        <dbReference type="EMBL" id="GEC95168.1"/>
    </source>
</evidence>
<comment type="caution">
    <text evidence="3">The sequence shown here is derived from an EMBL/GenBank/DDBJ whole genome shotgun (WGS) entry which is preliminary data.</text>
</comment>
<dbReference type="AlphaFoldDB" id="A0A4Y4CQH7"/>
<dbReference type="Pfam" id="PF17680">
    <property type="entry name" value="FlgO"/>
    <property type="match status" value="1"/>
</dbReference>
<dbReference type="InterPro" id="IPR041215">
    <property type="entry name" value="FlgO_dom"/>
</dbReference>
<dbReference type="InterPro" id="IPR014549">
    <property type="entry name" value="FlgO"/>
</dbReference>
<accession>A0A4Y4CQH7</accession>
<evidence type="ECO:0000256" key="1">
    <source>
        <dbReference type="SAM" id="SignalP"/>
    </source>
</evidence>
<protein>
    <recommendedName>
        <fullName evidence="2">FlgO domain-containing protein</fullName>
    </recommendedName>
</protein>
<feature type="domain" description="FlgO" evidence="2">
    <location>
        <begin position="46"/>
        <end position="172"/>
    </location>
</feature>
<feature type="signal peptide" evidence="1">
    <location>
        <begin position="1"/>
        <end position="19"/>
    </location>
</feature>
<dbReference type="OrthoDB" id="6116374at2"/>
<sequence length="207" mass="22589">MRKIILALGAALLCSNALADFPVFPATVQIGGGSASNTLNQVSSFLATQLARNRDIKNVSDSRIAVASFVNMTSLDETDRLGMTLAENLMHEMYVRGFGVVDFKARDHVKVRSNGDFVFSRDVAELRRNHNIHYFLAGTVARNGDGVVINARLIQADSGVIVSSGQAFLNNRDLNYILSDANRGAVEKVVVERNVVPPLKPNTVFIR</sequence>
<gene>
    <name evidence="3" type="ORF">ZRA01_12410</name>
</gene>
<evidence type="ECO:0000259" key="2">
    <source>
        <dbReference type="Pfam" id="PF17680"/>
    </source>
</evidence>
<name>A0A4Y4CQH7_ZOORA</name>
<dbReference type="EMBL" id="BJNV01000014">
    <property type="protein sequence ID" value="GEC95168.1"/>
    <property type="molecule type" value="Genomic_DNA"/>
</dbReference>
<dbReference type="PIRSF" id="PIRSF028688">
    <property type="entry name" value="UCP_imp_028688"/>
    <property type="match status" value="1"/>
</dbReference>